<feature type="region of interest" description="Disordered" evidence="1">
    <location>
        <begin position="529"/>
        <end position="549"/>
    </location>
</feature>
<comment type="caution">
    <text evidence="2">The sequence shown here is derived from an EMBL/GenBank/DDBJ whole genome shotgun (WGS) entry which is preliminary data.</text>
</comment>
<keyword evidence="3" id="KW-1185">Reference proteome</keyword>
<gene>
    <name evidence="2" type="ORF">BOVATA_020580</name>
</gene>
<dbReference type="RefSeq" id="XP_028866808.1">
    <property type="nucleotide sequence ID" value="XM_029010975.1"/>
</dbReference>
<sequence length="767" mass="83659">MLLRPPPKKALKAPTNSTGQANEKHKIHFYSLNSWIETAESIRKAAWSKAEEAYSQDSAYRGDSECSVHDALKDNSPNVGLKLGEIDNARQKIEQANKSLGNEVDNLGSWKQAAGSVITKANEKCDEILKKVKTDKSGQKGPIFKEAETFKEKGKELLNVAQKAKTEVEKNVENALKAVVQMDGDLKMDLYKVREEIKTQIGSALKSINVLTLDELVKGDMKTLKERISDVTKDVGKDTKSSGLLQNELFKLDEARNTFNQNTVTPIQNAEKGLEVKFKEQIQEKLSAAVSEVDRAIQTLGGKFSQNDKKLQPIFEHIKKQVAEIKGNGGEWDNRGTWKTPGSGLDGIRTKVQKYVDAFSGWQFGSRITGWTEDILKHNGVVRPMIGRNLRMITKEQLEIDADTAGQEVQQRNNGAGGDIVKNISAVQAGCEHFADKLDERMKNSLSDTVEGSQNMRLRERGCKNCKNCSDEFCKKNSVLAAILCALSATVRQVGNELNSVLLEPPDTNIASILDTITPIASDLSDKLTQATEKSGSPPVSQGQPQSPAQAVDTAIGGVRNFVEGKNGNNLTKIFNDSVINNLKTQVGLLPTAVEAFDGVAKAQIKAAAKAAITAAAEQISDARGTIELGGKNNLMDTFNKQFTTIKSSLEGNIKKEVDDHIGQDDQTGGQGGDQKVELEKGKFPHYEKHVTQPVELDKTLTGKADDGHLPAAIGDIKTVGLAALEKPEIKNMNNETFTGPFDKVTNELEAIKELVEKGCRSLPEGV</sequence>
<dbReference type="Proteomes" id="UP000236319">
    <property type="component" value="Unassembled WGS sequence"/>
</dbReference>
<feature type="compositionally biased region" description="Low complexity" evidence="1">
    <location>
        <begin position="535"/>
        <end position="549"/>
    </location>
</feature>
<name>A0A2H6KC49_9APIC</name>
<dbReference type="VEuPathDB" id="PiroplasmaDB:BOVATA_020580"/>
<evidence type="ECO:0000313" key="3">
    <source>
        <dbReference type="Proteomes" id="UP000236319"/>
    </source>
</evidence>
<organism evidence="2 3">
    <name type="scientific">Babesia ovata</name>
    <dbReference type="NCBI Taxonomy" id="189622"/>
    <lineage>
        <taxon>Eukaryota</taxon>
        <taxon>Sar</taxon>
        <taxon>Alveolata</taxon>
        <taxon>Apicomplexa</taxon>
        <taxon>Aconoidasida</taxon>
        <taxon>Piroplasmida</taxon>
        <taxon>Babesiidae</taxon>
        <taxon>Babesia</taxon>
    </lineage>
</organism>
<evidence type="ECO:0000313" key="2">
    <source>
        <dbReference type="EMBL" id="GBE60565.1"/>
    </source>
</evidence>
<reference evidence="2 3" key="1">
    <citation type="journal article" date="2017" name="BMC Genomics">
        <title>Whole-genome assembly of Babesia ovata and comparative genomics between closely related pathogens.</title>
        <authorList>
            <person name="Yamagishi J."/>
            <person name="Asada M."/>
            <person name="Hakimi H."/>
            <person name="Tanaka T.Q."/>
            <person name="Sugimoto C."/>
            <person name="Kawazu S."/>
        </authorList>
    </citation>
    <scope>NUCLEOTIDE SEQUENCE [LARGE SCALE GENOMIC DNA]</scope>
    <source>
        <strain evidence="2 3">Miyake</strain>
    </source>
</reference>
<accession>A0A2H6KC49</accession>
<evidence type="ECO:0000256" key="1">
    <source>
        <dbReference type="SAM" id="MobiDB-lite"/>
    </source>
</evidence>
<dbReference type="AlphaFoldDB" id="A0A2H6KC49"/>
<dbReference type="GeneID" id="39874335"/>
<feature type="region of interest" description="Disordered" evidence="1">
    <location>
        <begin position="1"/>
        <end position="21"/>
    </location>
</feature>
<proteinExistence type="predicted"/>
<dbReference type="OrthoDB" id="367049at2759"/>
<feature type="compositionally biased region" description="Basic residues" evidence="1">
    <location>
        <begin position="1"/>
        <end position="11"/>
    </location>
</feature>
<dbReference type="EMBL" id="BDSA01000002">
    <property type="protein sequence ID" value="GBE60565.1"/>
    <property type="molecule type" value="Genomic_DNA"/>
</dbReference>
<protein>
    <submittedName>
        <fullName evidence="2">Extracellular matrix-binding ebh, putative</fullName>
    </submittedName>
</protein>